<dbReference type="AlphaFoldDB" id="A0A2A5T2N7"/>
<keyword evidence="2" id="KW-1185">Reference proteome</keyword>
<reference evidence="2" key="1">
    <citation type="submission" date="2017-04" db="EMBL/GenBank/DDBJ databases">
        <title>Genome evolution of the luminous symbionts of deep sea anglerfish.</title>
        <authorList>
            <person name="Hendry T.A."/>
        </authorList>
    </citation>
    <scope>NUCLEOTIDE SEQUENCE [LARGE SCALE GENOMIC DNA]</scope>
</reference>
<proteinExistence type="predicted"/>
<comment type="caution">
    <text evidence="1">The sequence shown here is derived from an EMBL/GenBank/DDBJ whole genome shotgun (WGS) entry which is preliminary data.</text>
</comment>
<gene>
    <name evidence="1" type="ORF">BTN49_1959</name>
</gene>
<name>A0A2A5T2N7_9GAMM</name>
<evidence type="ECO:0000313" key="2">
    <source>
        <dbReference type="Proteomes" id="UP000219020"/>
    </source>
</evidence>
<sequence length="51" mass="5974">MLRIIFSIKFRRIHPSATFHQLRGFPQFLTNLEKDHAACAVFTEYATALHQ</sequence>
<evidence type="ECO:0000313" key="1">
    <source>
        <dbReference type="EMBL" id="PCS22433.1"/>
    </source>
</evidence>
<protein>
    <submittedName>
        <fullName evidence="1">Uncharacterized protein</fullName>
    </submittedName>
</protein>
<dbReference type="Proteomes" id="UP000219020">
    <property type="component" value="Unassembled WGS sequence"/>
</dbReference>
<organism evidence="1 2">
    <name type="scientific">Candidatus Enterovibrio escicola</name>
    <dbReference type="NCBI Taxonomy" id="1927127"/>
    <lineage>
        <taxon>Bacteria</taxon>
        <taxon>Pseudomonadati</taxon>
        <taxon>Pseudomonadota</taxon>
        <taxon>Gammaproteobacteria</taxon>
        <taxon>Vibrionales</taxon>
        <taxon>Vibrionaceae</taxon>
        <taxon>Enterovibrio</taxon>
    </lineage>
</organism>
<accession>A0A2A5T2N7</accession>
<dbReference type="EMBL" id="NBYY01000020">
    <property type="protein sequence ID" value="PCS22433.1"/>
    <property type="molecule type" value="Genomic_DNA"/>
</dbReference>